<feature type="compositionally biased region" description="Basic and acidic residues" evidence="9">
    <location>
        <begin position="820"/>
        <end position="831"/>
    </location>
</feature>
<organism evidence="12">
    <name type="scientific">Hydra vulgaris</name>
    <name type="common">Hydra</name>
    <name type="synonym">Hydra attenuata</name>
    <dbReference type="NCBI Taxonomy" id="6087"/>
    <lineage>
        <taxon>Eukaryota</taxon>
        <taxon>Metazoa</taxon>
        <taxon>Cnidaria</taxon>
        <taxon>Hydrozoa</taxon>
        <taxon>Hydroidolina</taxon>
        <taxon>Anthoathecata</taxon>
        <taxon>Aplanulata</taxon>
        <taxon>Hydridae</taxon>
        <taxon>Hydra</taxon>
    </lineage>
</organism>
<evidence type="ECO:0000256" key="5">
    <source>
        <dbReference type="ARBA" id="ARBA00022737"/>
    </source>
</evidence>
<feature type="domain" description="Importin subunit beta-1/Transportin-1-like TPR repeats" evidence="10">
    <location>
        <begin position="513"/>
        <end position="649"/>
    </location>
</feature>
<dbReference type="GO" id="GO:0005634">
    <property type="term" value="C:nucleus"/>
    <property type="evidence" value="ECO:0007669"/>
    <property type="project" value="UniProtKB-SubCell"/>
</dbReference>
<dbReference type="InterPro" id="IPR040928">
    <property type="entry name" value="Importin_rep_5"/>
</dbReference>
<dbReference type="OrthoDB" id="435593at2759"/>
<dbReference type="EMBL" id="HAAD01005953">
    <property type="protein sequence ID" value="CDG72185.1"/>
    <property type="molecule type" value="mRNA"/>
</dbReference>
<dbReference type="InterPro" id="IPR041389">
    <property type="entry name" value="Importin_rep_6"/>
</dbReference>
<dbReference type="InterPro" id="IPR058584">
    <property type="entry name" value="IMB1_TNPO1-like_TPR"/>
</dbReference>
<evidence type="ECO:0000313" key="12">
    <source>
        <dbReference type="EMBL" id="CDG72185.1"/>
    </source>
</evidence>
<dbReference type="InterPro" id="IPR041653">
    <property type="entry name" value="Importin_rep_4"/>
</dbReference>
<sequence>LFALTLPALSFPNKMADDVQQFYELVRSLMSMDNDVRNAAETQYSAIPESTRIQFLLQCMLAANVLELRTMAAVLFRRLISNTDNFIKEIDVGTQQLCKTQLIQAVQSEQNEQMRKKFCDCLAEFAKCYLDEIGNNQWPDILTFLYQCCAASETNLKEVALHIFIAFPGIFGKQQETYIQVIKEMLSACIKPSNEDKVRLLSARAACTFITEQVEEAEYKIFSDIYPGILQAIEISVKNEEDDSVLKCFVELVEIAPKLVRSDLQPTVNLMLQILTNTNHENSIRHLALESIVTLSETAPAMIRKHGSELIPRIVPEMLSLMVDLEDDEDWSYSDDVEETDMDSNSVIGESSLDRFTCGVGGKAVLPHIISTLPPMLQHSDWRYRHAALMAISAIAEGCIKQMEPLLANVVDSVIPFLQDPHPRVRHAACNALGQLATDFSVLFQKKFHAKVMPGLMSLMINDTAHPRVQAHAAAALVNFCEECAPKILEPYLDSLVNALEVVLASKIHELLQRGSKLVLEQILTTIATVADTAESRFTKYYERFMPSLKYIFQNAIDKDYRLLRGKSIECISLIGLAVGAEKFLPDASEVMQLLLKTQTDSEEIEADDPQISYLISAWARMCKIIGKDFVQYLPVVMPPVLKAAQIKPEVALLDLDDPQSLNVDEDDGWEFVNLGEQQKFGIKTAGLEDKSTACQMLVHYARELKEGFADYTEQVVKIMVPLLKFYFHDTVRVTAAESLPHLLECARVKGDEYLSQMWLYICPELLSSIEREPEEAVVPELMDSFAKCVEVLGVGYITPEHLTHFGQIIHEKLEKHDERQNERHVKRKDEDYDEEVEEDLQDEHDTDEYILSKISDAMHALFKTHKETILPFFDQLLPDFNKLMIPERPASDRQWALCIYDDLLEYTGAASIKYQEYFLKTLLSSVQDSSPEVRQAAAYGCGIMAQFGGVDYSVACAEVLPLLAQVINHTNSRDKVNISSTENCISAVAKICKYNSSQVNLNDILPNWLTWLPITEDQEEAPHVYGYLCDLIESNHPAILGANNINLPKIVQVITEAIACEVFEQYPDVLDRLKVILSQIRINEAVWSACVEVLNERQKNALSQL</sequence>
<evidence type="ECO:0000256" key="4">
    <source>
        <dbReference type="ARBA" id="ARBA00022490"/>
    </source>
</evidence>
<keyword evidence="3" id="KW-0813">Transport</keyword>
<dbReference type="Pfam" id="PF13513">
    <property type="entry name" value="HEAT_EZ"/>
    <property type="match status" value="1"/>
</dbReference>
<feature type="non-terminal residue" evidence="12">
    <location>
        <position position="1"/>
    </location>
</feature>
<evidence type="ECO:0000259" key="10">
    <source>
        <dbReference type="Pfam" id="PF25574"/>
    </source>
</evidence>
<feature type="compositionally biased region" description="Acidic residues" evidence="9">
    <location>
        <begin position="832"/>
        <end position="842"/>
    </location>
</feature>
<dbReference type="InterPro" id="IPR040122">
    <property type="entry name" value="Importin_beta"/>
</dbReference>
<dbReference type="Pfam" id="PF18816">
    <property type="entry name" value="Importin_rep_5"/>
    <property type="match status" value="1"/>
</dbReference>
<dbReference type="Pfam" id="PF02985">
    <property type="entry name" value="HEAT"/>
    <property type="match status" value="1"/>
</dbReference>
<keyword evidence="6" id="KW-0653">Protein transport</keyword>
<dbReference type="SUPFAM" id="SSF48371">
    <property type="entry name" value="ARM repeat"/>
    <property type="match status" value="1"/>
</dbReference>
<evidence type="ECO:0000256" key="6">
    <source>
        <dbReference type="ARBA" id="ARBA00022927"/>
    </source>
</evidence>
<dbReference type="AlphaFoldDB" id="T2MJU5"/>
<keyword evidence="7" id="KW-0007">Acetylation</keyword>
<dbReference type="GO" id="GO:0006606">
    <property type="term" value="P:protein import into nucleus"/>
    <property type="evidence" value="ECO:0007669"/>
    <property type="project" value="InterPro"/>
</dbReference>
<protein>
    <submittedName>
        <fullName evidence="12">Importin-5</fullName>
    </submittedName>
</protein>
<dbReference type="InterPro" id="IPR057672">
    <property type="entry name" value="TPR_IPO4/5"/>
</dbReference>
<dbReference type="Pfam" id="PF25574">
    <property type="entry name" value="TPR_IMB1"/>
    <property type="match status" value="1"/>
</dbReference>
<feature type="domain" description="IPO4/5-like TPR repeats" evidence="11">
    <location>
        <begin position="110"/>
        <end position="269"/>
    </location>
</feature>
<keyword evidence="4" id="KW-0963">Cytoplasm</keyword>
<comment type="subcellular location">
    <subcellularLocation>
        <location evidence="2">Cytoplasm</location>
    </subcellularLocation>
    <subcellularLocation>
        <location evidence="1">Nucleus</location>
    </subcellularLocation>
</comment>
<evidence type="ECO:0000256" key="3">
    <source>
        <dbReference type="ARBA" id="ARBA00022448"/>
    </source>
</evidence>
<dbReference type="Pfam" id="PF25780">
    <property type="entry name" value="TPR_IPO5"/>
    <property type="match status" value="1"/>
</dbReference>
<dbReference type="GO" id="GO:0005737">
    <property type="term" value="C:cytoplasm"/>
    <property type="evidence" value="ECO:0007669"/>
    <property type="project" value="UniProtKB-SubCell"/>
</dbReference>
<proteinExistence type="evidence at transcript level"/>
<evidence type="ECO:0000256" key="9">
    <source>
        <dbReference type="SAM" id="MobiDB-lite"/>
    </source>
</evidence>
<feature type="region of interest" description="Disordered" evidence="9">
    <location>
        <begin position="820"/>
        <end position="842"/>
    </location>
</feature>
<dbReference type="Gene3D" id="1.25.10.10">
    <property type="entry name" value="Leucine-rich Repeat Variant"/>
    <property type="match status" value="1"/>
</dbReference>
<gene>
    <name evidence="12" type="primary">IPO5</name>
</gene>
<dbReference type="InterPro" id="IPR016024">
    <property type="entry name" value="ARM-type_fold"/>
</dbReference>
<dbReference type="InterPro" id="IPR011989">
    <property type="entry name" value="ARM-like"/>
</dbReference>
<evidence type="ECO:0000259" key="11">
    <source>
        <dbReference type="Pfam" id="PF25780"/>
    </source>
</evidence>
<keyword evidence="8" id="KW-0539">Nucleus</keyword>
<keyword evidence="5" id="KW-0677">Repeat</keyword>
<dbReference type="PANTHER" id="PTHR10527">
    <property type="entry name" value="IMPORTIN BETA"/>
    <property type="match status" value="1"/>
</dbReference>
<dbReference type="Pfam" id="PF18829">
    <property type="entry name" value="Importin_rep_6"/>
    <property type="match status" value="1"/>
</dbReference>
<dbReference type="Pfam" id="PF18808">
    <property type="entry name" value="Importin_rep_4"/>
    <property type="match status" value="1"/>
</dbReference>
<evidence type="ECO:0000256" key="1">
    <source>
        <dbReference type="ARBA" id="ARBA00004123"/>
    </source>
</evidence>
<evidence type="ECO:0000256" key="7">
    <source>
        <dbReference type="ARBA" id="ARBA00022990"/>
    </source>
</evidence>
<reference evidence="12" key="1">
    <citation type="journal article" date="2013" name="Genome Biol. Evol.">
        <title>Punctuated emergences of genetic and phenotypic innovations in eumetazoan, bilaterian, euteleostome, and hominidae ancestors.</title>
        <authorList>
            <person name="Wenger Y."/>
            <person name="Galliot B."/>
        </authorList>
    </citation>
    <scope>NUCLEOTIDE SEQUENCE</scope>
    <source>
        <tissue evidence="12">Whole animals</tissue>
    </source>
</reference>
<evidence type="ECO:0000256" key="2">
    <source>
        <dbReference type="ARBA" id="ARBA00004496"/>
    </source>
</evidence>
<evidence type="ECO:0000256" key="8">
    <source>
        <dbReference type="ARBA" id="ARBA00023242"/>
    </source>
</evidence>
<name>T2MJU5_HYDVU</name>
<dbReference type="InterPro" id="IPR000357">
    <property type="entry name" value="HEAT"/>
</dbReference>
<accession>T2MJU5</accession>